<evidence type="ECO:0000313" key="2">
    <source>
        <dbReference type="EMBL" id="KAL2286948.1"/>
    </source>
</evidence>
<feature type="compositionally biased region" description="Polar residues" evidence="1">
    <location>
        <begin position="37"/>
        <end position="46"/>
    </location>
</feature>
<keyword evidence="3" id="KW-1185">Reference proteome</keyword>
<accession>A0ABR4EWY3</accession>
<dbReference type="EMBL" id="JBAWTH010000022">
    <property type="protein sequence ID" value="KAL2286948.1"/>
    <property type="molecule type" value="Genomic_DNA"/>
</dbReference>
<evidence type="ECO:0000313" key="3">
    <source>
        <dbReference type="Proteomes" id="UP001600888"/>
    </source>
</evidence>
<evidence type="ECO:0008006" key="4">
    <source>
        <dbReference type="Google" id="ProtNLM"/>
    </source>
</evidence>
<dbReference type="Proteomes" id="UP001600888">
    <property type="component" value="Unassembled WGS sequence"/>
</dbReference>
<name>A0ABR4EWY3_9PEZI</name>
<sequence>MTRDRIRRRFHRHTPPALCLCLWTTNGRWEQSFAPRCQSSGSTTRQGGRDRPRPTRVYKTNTGRCLGGRPDSPGPQSFGGGGGNRNVDAVSAPARVVRVMLWFHVARHLAGRQLGLL</sequence>
<reference evidence="2 3" key="1">
    <citation type="submission" date="2024-03" db="EMBL/GenBank/DDBJ databases">
        <title>A high-quality draft genome sequence of Diaporthe vaccinii, a causative agent of upright dieback and viscid rot disease in cranberry plants.</title>
        <authorList>
            <person name="Sarrasin M."/>
            <person name="Lang B.F."/>
            <person name="Burger G."/>
        </authorList>
    </citation>
    <scope>NUCLEOTIDE SEQUENCE [LARGE SCALE GENOMIC DNA]</scope>
    <source>
        <strain evidence="2 3">IS7</strain>
    </source>
</reference>
<organism evidence="2 3">
    <name type="scientific">Diaporthe vaccinii</name>
    <dbReference type="NCBI Taxonomy" id="105482"/>
    <lineage>
        <taxon>Eukaryota</taxon>
        <taxon>Fungi</taxon>
        <taxon>Dikarya</taxon>
        <taxon>Ascomycota</taxon>
        <taxon>Pezizomycotina</taxon>
        <taxon>Sordariomycetes</taxon>
        <taxon>Sordariomycetidae</taxon>
        <taxon>Diaporthales</taxon>
        <taxon>Diaporthaceae</taxon>
        <taxon>Diaporthe</taxon>
        <taxon>Diaporthe eres species complex</taxon>
    </lineage>
</organism>
<proteinExistence type="predicted"/>
<comment type="caution">
    <text evidence="2">The sequence shown here is derived from an EMBL/GenBank/DDBJ whole genome shotgun (WGS) entry which is preliminary data.</text>
</comment>
<gene>
    <name evidence="2" type="ORF">FJTKL_06457</name>
</gene>
<protein>
    <recommendedName>
        <fullName evidence="4">Secreted protein</fullName>
    </recommendedName>
</protein>
<evidence type="ECO:0000256" key="1">
    <source>
        <dbReference type="SAM" id="MobiDB-lite"/>
    </source>
</evidence>
<feature type="region of interest" description="Disordered" evidence="1">
    <location>
        <begin position="33"/>
        <end position="88"/>
    </location>
</feature>